<evidence type="ECO:0000256" key="1">
    <source>
        <dbReference type="SAM" id="MobiDB-lite"/>
    </source>
</evidence>
<name>A0ABQ8K3S7_9APHY</name>
<organism evidence="2 3">
    <name type="scientific">Rhodofomes roseus</name>
    <dbReference type="NCBI Taxonomy" id="34475"/>
    <lineage>
        <taxon>Eukaryota</taxon>
        <taxon>Fungi</taxon>
        <taxon>Dikarya</taxon>
        <taxon>Basidiomycota</taxon>
        <taxon>Agaricomycotina</taxon>
        <taxon>Agaricomycetes</taxon>
        <taxon>Polyporales</taxon>
        <taxon>Rhodofomes</taxon>
    </lineage>
</organism>
<evidence type="ECO:0000313" key="2">
    <source>
        <dbReference type="EMBL" id="KAH9831516.1"/>
    </source>
</evidence>
<dbReference type="GeneID" id="72005591"/>
<evidence type="ECO:0000313" key="3">
    <source>
        <dbReference type="Proteomes" id="UP000814176"/>
    </source>
</evidence>
<sequence length="126" mass="14508">MITLTYSASRGGTFGDIHGTSQEIIVRWFARTGRRSEISLATRSGGEDLRPDAPSRMKPHSKPWYIVRRLECSLEDLRTCRRTGSACNTSIVSIRRYRSKILNRSRSPNPKRAMTYSHVQWYILFA</sequence>
<dbReference type="RefSeq" id="XP_047774630.1">
    <property type="nucleotide sequence ID" value="XM_047924859.1"/>
</dbReference>
<accession>A0ABQ8K3S7</accession>
<dbReference type="Proteomes" id="UP000814176">
    <property type="component" value="Unassembled WGS sequence"/>
</dbReference>
<keyword evidence="3" id="KW-1185">Reference proteome</keyword>
<feature type="compositionally biased region" description="Basic and acidic residues" evidence="1">
    <location>
        <begin position="45"/>
        <end position="55"/>
    </location>
</feature>
<gene>
    <name evidence="2" type="ORF">C8Q71DRAFT_780954</name>
</gene>
<protein>
    <submittedName>
        <fullName evidence="2">Uncharacterized protein</fullName>
    </submittedName>
</protein>
<feature type="region of interest" description="Disordered" evidence="1">
    <location>
        <begin position="41"/>
        <end position="60"/>
    </location>
</feature>
<proteinExistence type="predicted"/>
<reference evidence="2 3" key="1">
    <citation type="journal article" date="2021" name="Environ. Microbiol.">
        <title>Gene family expansions and transcriptome signatures uncover fungal adaptations to wood decay.</title>
        <authorList>
            <person name="Hage H."/>
            <person name="Miyauchi S."/>
            <person name="Viragh M."/>
            <person name="Drula E."/>
            <person name="Min B."/>
            <person name="Chaduli D."/>
            <person name="Navarro D."/>
            <person name="Favel A."/>
            <person name="Norest M."/>
            <person name="Lesage-Meessen L."/>
            <person name="Balint B."/>
            <person name="Merenyi Z."/>
            <person name="de Eugenio L."/>
            <person name="Morin E."/>
            <person name="Martinez A.T."/>
            <person name="Baldrian P."/>
            <person name="Stursova M."/>
            <person name="Martinez M.J."/>
            <person name="Novotny C."/>
            <person name="Magnuson J.K."/>
            <person name="Spatafora J.W."/>
            <person name="Maurice S."/>
            <person name="Pangilinan J."/>
            <person name="Andreopoulos W."/>
            <person name="LaButti K."/>
            <person name="Hundley H."/>
            <person name="Na H."/>
            <person name="Kuo A."/>
            <person name="Barry K."/>
            <person name="Lipzen A."/>
            <person name="Henrissat B."/>
            <person name="Riley R."/>
            <person name="Ahrendt S."/>
            <person name="Nagy L.G."/>
            <person name="Grigoriev I.V."/>
            <person name="Martin F."/>
            <person name="Rosso M.N."/>
        </authorList>
    </citation>
    <scope>NUCLEOTIDE SEQUENCE [LARGE SCALE GENOMIC DNA]</scope>
    <source>
        <strain evidence="2 3">CIRM-BRFM 1785</strain>
    </source>
</reference>
<comment type="caution">
    <text evidence="2">The sequence shown here is derived from an EMBL/GenBank/DDBJ whole genome shotgun (WGS) entry which is preliminary data.</text>
</comment>
<dbReference type="EMBL" id="JADCUA010000025">
    <property type="protein sequence ID" value="KAH9831516.1"/>
    <property type="molecule type" value="Genomic_DNA"/>
</dbReference>